<dbReference type="Proteomes" id="UP001597568">
    <property type="component" value="Unassembled WGS sequence"/>
</dbReference>
<evidence type="ECO:0000313" key="2">
    <source>
        <dbReference type="Proteomes" id="UP001597568"/>
    </source>
</evidence>
<dbReference type="NCBIfam" id="TIGR01538">
    <property type="entry name" value="portal_SPP1"/>
    <property type="match status" value="1"/>
</dbReference>
<evidence type="ECO:0000313" key="1">
    <source>
        <dbReference type="EMBL" id="MFD2867561.1"/>
    </source>
</evidence>
<protein>
    <submittedName>
        <fullName evidence="1">Phage portal protein</fullName>
    </submittedName>
</protein>
<name>A0ABW5XX98_9BACL</name>
<dbReference type="RefSeq" id="WP_380146847.1">
    <property type="nucleotide sequence ID" value="NZ_JBHUOR010000019.1"/>
</dbReference>
<dbReference type="Pfam" id="PF05133">
    <property type="entry name" value="SPP1_portal"/>
    <property type="match status" value="1"/>
</dbReference>
<dbReference type="InterPro" id="IPR021145">
    <property type="entry name" value="Portal_protein_SPP1_Gp6-like"/>
</dbReference>
<proteinExistence type="predicted"/>
<dbReference type="EMBL" id="JBHUOR010000019">
    <property type="protein sequence ID" value="MFD2867561.1"/>
    <property type="molecule type" value="Genomic_DNA"/>
</dbReference>
<sequence>MHNIYDFGAATYVDELIAQIKNDAPKEIETVKSLYEAFDSSKMLQGQKYYWNESDIMEREIYTYSNGGKSVDKEATNEKVPSGMHKVLVDQKVAYLAGEPMSFGSRSDNQEQLELLETIIGEEWEDTLPELIKNASNKGVEWLHPFVNEDGEFDYMIAEAEQVIPIYDSNRRYKLTAAIRFYQYAEEHIKLEVWTDVDVTYYEMIEGEMYLDAERELNPAPHFTNAEGTEGKSWGKVPFIRFANNSEHLSDLHFNKAAIDAYEKLVSDAQNTLVDMQELIYALIGYEGESLAEFQKNLKRYKAVKLSPDEGSDLRTITAEVPTAAYQLQGETLRKNIITSGQGVDPSPDVIGDAPSGVALENLYSLLDMKASMLERKFTLALREFMFFIGVYCELARVGEFDYRDVTFTFNKMLLTNEAEIITMARDSQGIISDETILENHPWVRDVAQEKERLENQKASELDAYSTRFGSLEGEADAETNS</sequence>
<dbReference type="InterPro" id="IPR006428">
    <property type="entry name" value="Portal_SPP1-type"/>
</dbReference>
<keyword evidence="2" id="KW-1185">Reference proteome</keyword>
<reference evidence="2" key="1">
    <citation type="journal article" date="2019" name="Int. J. Syst. Evol. Microbiol.">
        <title>The Global Catalogue of Microorganisms (GCM) 10K type strain sequencing project: providing services to taxonomists for standard genome sequencing and annotation.</title>
        <authorList>
            <consortium name="The Broad Institute Genomics Platform"/>
            <consortium name="The Broad Institute Genome Sequencing Center for Infectious Disease"/>
            <person name="Wu L."/>
            <person name="Ma J."/>
        </authorList>
    </citation>
    <scope>NUCLEOTIDE SEQUENCE [LARGE SCALE GENOMIC DNA]</scope>
    <source>
        <strain evidence="2">KCTC 33522</strain>
    </source>
</reference>
<comment type="caution">
    <text evidence="1">The sequence shown here is derived from an EMBL/GenBank/DDBJ whole genome shotgun (WGS) entry which is preliminary data.</text>
</comment>
<accession>A0ABW5XX98</accession>
<gene>
    <name evidence="1" type="ORF">ACFSY7_03455</name>
</gene>
<organism evidence="1 2">
    <name type="scientific">Kurthia populi</name>
    <dbReference type="NCBI Taxonomy" id="1562132"/>
    <lineage>
        <taxon>Bacteria</taxon>
        <taxon>Bacillati</taxon>
        <taxon>Bacillota</taxon>
        <taxon>Bacilli</taxon>
        <taxon>Bacillales</taxon>
        <taxon>Caryophanaceae</taxon>
        <taxon>Kurthia</taxon>
    </lineage>
</organism>